<dbReference type="SMART" id="SM00327">
    <property type="entry name" value="VWA"/>
    <property type="match status" value="2"/>
</dbReference>
<reference evidence="4" key="1">
    <citation type="submission" date="2020-02" db="EMBL/GenBank/DDBJ databases">
        <authorList>
            <person name="Meier V. D."/>
        </authorList>
    </citation>
    <scope>NUCLEOTIDE SEQUENCE</scope>
    <source>
        <strain evidence="4">AVDCRST_MAG93</strain>
    </source>
</reference>
<dbReference type="SUPFAM" id="SSF52317">
    <property type="entry name" value="Class I glutamine amidotransferase-like"/>
    <property type="match status" value="1"/>
</dbReference>
<feature type="transmembrane region" description="Helical" evidence="2">
    <location>
        <begin position="45"/>
        <end position="67"/>
    </location>
</feature>
<feature type="domain" description="VWFA" evidence="3">
    <location>
        <begin position="420"/>
        <end position="583"/>
    </location>
</feature>
<evidence type="ECO:0000256" key="1">
    <source>
        <dbReference type="SAM" id="MobiDB-lite"/>
    </source>
</evidence>
<feature type="domain" description="VWFA" evidence="3">
    <location>
        <begin position="78"/>
        <end position="255"/>
    </location>
</feature>
<dbReference type="CDD" id="cd00198">
    <property type="entry name" value="vWFA"/>
    <property type="match status" value="1"/>
</dbReference>
<dbReference type="AlphaFoldDB" id="A0A6J4JW09"/>
<dbReference type="PANTHER" id="PTHR37947">
    <property type="entry name" value="BLL2462 PROTEIN"/>
    <property type="match status" value="1"/>
</dbReference>
<sequence length="959" mass="101920">MCMGLSFIQPAFLLFLLLLVPLWGVAIAGHMIVRRSVRGRHVAAWRIWTSLLIRSVILSALVLALAGTQFVRAAPTMTTVFVLDSSDSIGPAMRARGKAYIADALRGMPEGDRASVVVFGNNAIVERPPSTDKSLVRLLQVPDGSATDIGRALQLGLATLPADTHRRIVLLSDGAETTSTALEVALQAQAARIPIETVSLIGPAPADDVTVEALEVPGTAREGQNVRLVAQVRSVDAGSARLRLLRDRQPVLDTTVELEAGVTRIPLSAVAPRGFHTWEVHVDAASDGVGANNVAFGFTDVVGPPVVLLIEGAPGRATNLATALRSAGLTVDVQLPAALPQSLVALDAFDAVVLVDVPYRSLPEAGARLLPTYVRELGHALMMVGGEDSYAAGGYLDTPVEAALPVTMRTRGAEVRPDVALVMVIDRSGSMSGEKLNLAKEGVAQAYAALEETDRVGLVMFDDAAQWAVDLQPKPSTDAFLQGISSVSEGGGTNLRPGLELAAGALEGTDAKIKHVVLLTDGQADQNYDDVVERLRANGITLSSVGVGDGYDPHLRDIAPRTGGRFYEALNFSDIPRLFFDETVRIARRGIVEETFTPRLADPLGPAVSVVNELREVPQLYGYNATTPRDTAQVALATPDGDPILAAWQYGLGRAAAWTPDMEGRWARDWVGWQGFGRFSNLLVDALVQPSIVEGYEASAMLAGSAVVVEVRADRSDGQTQGRPTGRLLGPDNTTVDVPLIEREPGLYRGSVPLPAAGVYRVQVTTNNADGDEQIVATTGAVVPASVEYLQREGNPGLLKALADATGGHIDFPSANAFVRPPAAARTVAPIIWPLLWSAVLLWPIDIAIRRLLLPAMHIPVALRQALRRTPTGQPTPSGAALRRAEALLRTRRPTTLDGGAAQTTQPTITARDGTSLDSAASVKQQPTSAETDGAAAPTRPSWRTTRRNVPERPAQRRR</sequence>
<dbReference type="InterPro" id="IPR036465">
    <property type="entry name" value="vWFA_dom_sf"/>
</dbReference>
<dbReference type="PANTHER" id="PTHR37947:SF2">
    <property type="entry name" value="VON WILLEBRAND FACTOR TYPE A"/>
    <property type="match status" value="1"/>
</dbReference>
<evidence type="ECO:0000313" key="4">
    <source>
        <dbReference type="EMBL" id="CAA9289125.1"/>
    </source>
</evidence>
<dbReference type="Pfam" id="PF00092">
    <property type="entry name" value="VWA"/>
    <property type="match status" value="1"/>
</dbReference>
<dbReference type="Gene3D" id="3.40.50.880">
    <property type="match status" value="1"/>
</dbReference>
<keyword evidence="2" id="KW-1133">Transmembrane helix</keyword>
<protein>
    <recommendedName>
        <fullName evidence="3">VWFA domain-containing protein</fullName>
    </recommendedName>
</protein>
<dbReference type="PROSITE" id="PS50234">
    <property type="entry name" value="VWFA"/>
    <property type="match status" value="2"/>
</dbReference>
<evidence type="ECO:0000256" key="2">
    <source>
        <dbReference type="SAM" id="Phobius"/>
    </source>
</evidence>
<dbReference type="EMBL" id="CADCTR010001280">
    <property type="protein sequence ID" value="CAA9289125.1"/>
    <property type="molecule type" value="Genomic_DNA"/>
</dbReference>
<dbReference type="Pfam" id="PF13519">
    <property type="entry name" value="VWA_2"/>
    <property type="match status" value="1"/>
</dbReference>
<keyword evidence="2" id="KW-0472">Membrane</keyword>
<dbReference type="Pfam" id="PF07090">
    <property type="entry name" value="GATase1_like"/>
    <property type="match status" value="1"/>
</dbReference>
<proteinExistence type="predicted"/>
<gene>
    <name evidence="4" type="ORF">AVDCRST_MAG93-3759</name>
</gene>
<accession>A0A6J4JW09</accession>
<feature type="region of interest" description="Disordered" evidence="1">
    <location>
        <begin position="890"/>
        <end position="959"/>
    </location>
</feature>
<evidence type="ECO:0000259" key="3">
    <source>
        <dbReference type="PROSITE" id="PS50234"/>
    </source>
</evidence>
<dbReference type="InterPro" id="IPR002035">
    <property type="entry name" value="VWF_A"/>
</dbReference>
<feature type="compositionally biased region" description="Polar residues" evidence="1">
    <location>
        <begin position="916"/>
        <end position="931"/>
    </location>
</feature>
<name>A0A6J4JW09_9CHLR</name>
<dbReference type="Gene3D" id="3.40.50.410">
    <property type="entry name" value="von Willebrand factor, type A domain"/>
    <property type="match status" value="2"/>
</dbReference>
<keyword evidence="2" id="KW-0812">Transmembrane</keyword>
<feature type="compositionally biased region" description="Basic and acidic residues" evidence="1">
    <location>
        <begin position="949"/>
        <end position="959"/>
    </location>
</feature>
<feature type="region of interest" description="Disordered" evidence="1">
    <location>
        <begin position="714"/>
        <end position="735"/>
    </location>
</feature>
<organism evidence="4">
    <name type="scientific">uncultured Chloroflexia bacterium</name>
    <dbReference type="NCBI Taxonomy" id="1672391"/>
    <lineage>
        <taxon>Bacteria</taxon>
        <taxon>Bacillati</taxon>
        <taxon>Chloroflexota</taxon>
        <taxon>Chloroflexia</taxon>
        <taxon>environmental samples</taxon>
    </lineage>
</organism>
<dbReference type="InterPro" id="IPR010768">
    <property type="entry name" value="GATase1-like"/>
</dbReference>
<feature type="transmembrane region" description="Helical" evidence="2">
    <location>
        <begin position="12"/>
        <end position="33"/>
    </location>
</feature>
<dbReference type="InterPro" id="IPR029062">
    <property type="entry name" value="Class_I_gatase-like"/>
</dbReference>
<dbReference type="SUPFAM" id="SSF53300">
    <property type="entry name" value="vWA-like"/>
    <property type="match status" value="2"/>
</dbReference>